<evidence type="ECO:0000313" key="4">
    <source>
        <dbReference type="Proteomes" id="UP000293671"/>
    </source>
</evidence>
<evidence type="ECO:0000259" key="2">
    <source>
        <dbReference type="Pfam" id="PF13472"/>
    </source>
</evidence>
<organism evidence="3 4">
    <name type="scientific">Rivibacter subsaxonicus</name>
    <dbReference type="NCBI Taxonomy" id="457575"/>
    <lineage>
        <taxon>Bacteria</taxon>
        <taxon>Pseudomonadati</taxon>
        <taxon>Pseudomonadota</taxon>
        <taxon>Betaproteobacteria</taxon>
        <taxon>Burkholderiales</taxon>
        <taxon>Rivibacter</taxon>
    </lineage>
</organism>
<keyword evidence="1" id="KW-0732">Signal</keyword>
<name>A0A4Q7VMQ4_9BURK</name>
<dbReference type="InterPro" id="IPR053140">
    <property type="entry name" value="GDSL_Rv0518-like"/>
</dbReference>
<feature type="signal peptide" evidence="1">
    <location>
        <begin position="1"/>
        <end position="27"/>
    </location>
</feature>
<dbReference type="Proteomes" id="UP000293671">
    <property type="component" value="Unassembled WGS sequence"/>
</dbReference>
<dbReference type="GO" id="GO:0016788">
    <property type="term" value="F:hydrolase activity, acting on ester bonds"/>
    <property type="evidence" value="ECO:0007669"/>
    <property type="project" value="UniProtKB-ARBA"/>
</dbReference>
<protein>
    <submittedName>
        <fullName evidence="3">Lysophospholipase L1-like esterase</fullName>
    </submittedName>
</protein>
<evidence type="ECO:0000313" key="3">
    <source>
        <dbReference type="EMBL" id="RZT97603.1"/>
    </source>
</evidence>
<reference evidence="3 4" key="1">
    <citation type="submission" date="2019-02" db="EMBL/GenBank/DDBJ databases">
        <title>Genomic Encyclopedia of Type Strains, Phase IV (KMG-IV): sequencing the most valuable type-strain genomes for metagenomic binning, comparative biology and taxonomic classification.</title>
        <authorList>
            <person name="Goeker M."/>
        </authorList>
    </citation>
    <scope>NUCLEOTIDE SEQUENCE [LARGE SCALE GENOMIC DNA]</scope>
    <source>
        <strain evidence="3 4">DSM 19570</strain>
    </source>
</reference>
<sequence>MTRRLLHHAALAAVMLALVACGGGSDAATAEAQLPPPVPRLVAPGNWAVIGSSSAAGAGASSGKAWVAQLQSAMQGRSVQIANLALGGTTTYHGLPASATPVAGRPTPDAAINIDAALAGTPKLVLVSYPSNDTALGYAVDETLRNLLAIRAAAQARGAAVLLLSTQPRALTPAQLAQMPQIDAGLRAAAGDCFVELREALAGPDGRLAPAYDAGDGVHPNDAGHALIFQRVKAVIDGGRCVRTSSP</sequence>
<dbReference type="InterPro" id="IPR036514">
    <property type="entry name" value="SGNH_hydro_sf"/>
</dbReference>
<dbReference type="InterPro" id="IPR013830">
    <property type="entry name" value="SGNH_hydro"/>
</dbReference>
<dbReference type="PROSITE" id="PS51257">
    <property type="entry name" value="PROKAR_LIPOPROTEIN"/>
    <property type="match status" value="1"/>
</dbReference>
<dbReference type="SUPFAM" id="SSF52266">
    <property type="entry name" value="SGNH hydrolase"/>
    <property type="match status" value="1"/>
</dbReference>
<comment type="caution">
    <text evidence="3">The sequence shown here is derived from an EMBL/GenBank/DDBJ whole genome shotgun (WGS) entry which is preliminary data.</text>
</comment>
<dbReference type="Gene3D" id="3.40.50.1110">
    <property type="entry name" value="SGNH hydrolase"/>
    <property type="match status" value="1"/>
</dbReference>
<dbReference type="PANTHER" id="PTHR43784:SF2">
    <property type="entry name" value="GDSL-LIKE LIPASE_ACYLHYDROLASE, PUTATIVE (AFU_ORTHOLOGUE AFUA_2G00820)-RELATED"/>
    <property type="match status" value="1"/>
</dbReference>
<feature type="chain" id="PRO_5020725589" evidence="1">
    <location>
        <begin position="28"/>
        <end position="247"/>
    </location>
</feature>
<keyword evidence="4" id="KW-1185">Reference proteome</keyword>
<proteinExistence type="predicted"/>
<dbReference type="CDD" id="cd00229">
    <property type="entry name" value="SGNH_hydrolase"/>
    <property type="match status" value="1"/>
</dbReference>
<dbReference type="AlphaFoldDB" id="A0A4Q7VMQ4"/>
<dbReference type="Pfam" id="PF13472">
    <property type="entry name" value="Lipase_GDSL_2"/>
    <property type="match status" value="1"/>
</dbReference>
<feature type="domain" description="SGNH hydrolase-type esterase" evidence="2">
    <location>
        <begin position="49"/>
        <end position="227"/>
    </location>
</feature>
<dbReference type="RefSeq" id="WP_165393292.1">
    <property type="nucleotide sequence ID" value="NZ_SHKP01000006.1"/>
</dbReference>
<dbReference type="PANTHER" id="PTHR43784">
    <property type="entry name" value="GDSL-LIKE LIPASE/ACYLHYDROLASE, PUTATIVE (AFU_ORTHOLOGUE AFUA_2G00820)-RELATED"/>
    <property type="match status" value="1"/>
</dbReference>
<accession>A0A4Q7VMQ4</accession>
<evidence type="ECO:0000256" key="1">
    <source>
        <dbReference type="SAM" id="SignalP"/>
    </source>
</evidence>
<gene>
    <name evidence="3" type="ORF">EV670_1994</name>
</gene>
<dbReference type="EMBL" id="SHKP01000006">
    <property type="protein sequence ID" value="RZT97603.1"/>
    <property type="molecule type" value="Genomic_DNA"/>
</dbReference>